<name>H6L3N4_SAPGL</name>
<evidence type="ECO:0000313" key="1">
    <source>
        <dbReference type="EMBL" id="AFC24982.1"/>
    </source>
</evidence>
<sequence>MMSFLPKDEVRNLTTQFMCQDFGSIMCFRSQKKIFLPILSVFCYKQSGRKILNFVLFLPFFVKIVTERAGKRLIF</sequence>
<keyword evidence="2" id="KW-1185">Reference proteome</keyword>
<dbReference type="EMBL" id="CP002831">
    <property type="protein sequence ID" value="AFC24982.1"/>
    <property type="molecule type" value="Genomic_DNA"/>
</dbReference>
<dbReference type="HOGENOM" id="CLU_2668947_0_0_10"/>
<reference evidence="1 2" key="1">
    <citation type="journal article" date="2012" name="Stand. Genomic Sci.">
        <title>Complete genome sequencing and analysis of Saprospira grandis str. Lewin, a predatory marine bacterium.</title>
        <authorList>
            <person name="Saw J.H."/>
            <person name="Yuryev A."/>
            <person name="Kanbe M."/>
            <person name="Hou S."/>
            <person name="Young A.G."/>
            <person name="Aizawa S."/>
            <person name="Alam M."/>
        </authorList>
    </citation>
    <scope>NUCLEOTIDE SEQUENCE [LARGE SCALE GENOMIC DNA]</scope>
    <source>
        <strain evidence="1 2">Lewin</strain>
    </source>
</reference>
<evidence type="ECO:0000313" key="2">
    <source>
        <dbReference type="Proteomes" id="UP000007519"/>
    </source>
</evidence>
<dbReference type="Proteomes" id="UP000007519">
    <property type="component" value="Chromosome"/>
</dbReference>
<dbReference type="AlphaFoldDB" id="H6L3N4"/>
<dbReference type="KEGG" id="sgn:SGRA_2253"/>
<proteinExistence type="predicted"/>
<organism evidence="1 2">
    <name type="scientific">Saprospira grandis (strain Lewin)</name>
    <dbReference type="NCBI Taxonomy" id="984262"/>
    <lineage>
        <taxon>Bacteria</taxon>
        <taxon>Pseudomonadati</taxon>
        <taxon>Bacteroidota</taxon>
        <taxon>Saprospiria</taxon>
        <taxon>Saprospirales</taxon>
        <taxon>Saprospiraceae</taxon>
        <taxon>Saprospira</taxon>
    </lineage>
</organism>
<protein>
    <submittedName>
        <fullName evidence="1">Uncharacterized protein</fullName>
    </submittedName>
</protein>
<accession>H6L3N4</accession>
<gene>
    <name evidence="1" type="ordered locus">SGRA_2253</name>
</gene>